<dbReference type="AlphaFoldDB" id="A0A4Q9KWY9"/>
<comment type="caution">
    <text evidence="1">The sequence shown here is derived from an EMBL/GenBank/DDBJ whole genome shotgun (WGS) entry which is preliminary data.</text>
</comment>
<evidence type="ECO:0000313" key="1">
    <source>
        <dbReference type="EMBL" id="TBT99467.1"/>
    </source>
</evidence>
<organism evidence="1 2">
    <name type="scientific">Hamiltosporidium tvaerminnensis</name>
    <dbReference type="NCBI Taxonomy" id="1176355"/>
    <lineage>
        <taxon>Eukaryota</taxon>
        <taxon>Fungi</taxon>
        <taxon>Fungi incertae sedis</taxon>
        <taxon>Microsporidia</taxon>
        <taxon>Dubosqiidae</taxon>
        <taxon>Hamiltosporidium</taxon>
    </lineage>
</organism>
<evidence type="ECO:0000313" key="2">
    <source>
        <dbReference type="Proteomes" id="UP000292362"/>
    </source>
</evidence>
<dbReference type="Proteomes" id="UP000292362">
    <property type="component" value="Unassembled WGS sequence"/>
</dbReference>
<dbReference type="VEuPathDB" id="MicrosporidiaDB:CWI37_1333p0010"/>
<proteinExistence type="predicted"/>
<gene>
    <name evidence="1" type="ORF">CWI37_1333p0010</name>
</gene>
<name>A0A4Q9KWY9_9MICR</name>
<sequence>MLVFSAHSLKSLCTAIEQIGPLVLSTITESSMECNAINRLSFKIAAVMRFVMPLAVFNLKFIKVLSIIYGGFPAKNEIKFLESLEFKSLNYITTYYGYMSLNDYKDFISFVKDIYSRLSDDVFNYENKANMLVCDTLTPVYASEKLLSLDLYTQTSSIEKFRNIKLPLRTYVRCVMRSRYKAFDFNILNLYELKNLKVHFYQLYLKIKAPLLKKHATI</sequence>
<reference evidence="1 2" key="1">
    <citation type="submission" date="2017-12" db="EMBL/GenBank/DDBJ databases">
        <authorList>
            <person name="Pombert J.-F."/>
            <person name="Haag K.L."/>
            <person name="Ebert D."/>
        </authorList>
    </citation>
    <scope>NUCLEOTIDE SEQUENCE [LARGE SCALE GENOMIC DNA]</scope>
    <source>
        <strain evidence="1">FI-OER-3-3</strain>
    </source>
</reference>
<protein>
    <submittedName>
        <fullName evidence="1">Uncharacterized protein</fullName>
    </submittedName>
</protein>
<accession>A0A4Q9KWY9</accession>
<dbReference type="EMBL" id="PITJ01001333">
    <property type="protein sequence ID" value="TBT99467.1"/>
    <property type="molecule type" value="Genomic_DNA"/>
</dbReference>